<dbReference type="Gene3D" id="3.40.50.2300">
    <property type="match status" value="2"/>
</dbReference>
<comment type="caution">
    <text evidence="5">The sequence shown here is derived from an EMBL/GenBank/DDBJ whole genome shotgun (WGS) entry which is preliminary data.</text>
</comment>
<dbReference type="CDD" id="cd01392">
    <property type="entry name" value="HTH_LacI"/>
    <property type="match status" value="1"/>
</dbReference>
<dbReference type="InterPro" id="IPR010982">
    <property type="entry name" value="Lambda_DNA-bd_dom_sf"/>
</dbReference>
<protein>
    <submittedName>
        <fullName evidence="5">LacI family DNA-binding transcriptional regulator</fullName>
    </submittedName>
</protein>
<sequence>MAEILNLSTSTVSKSLLGHSDIGESTKNRVLELAKKMNYQPNLFGKGLRTQKTMSIGVIIPDITIHYSALILKGIIESAKGSGYRVIISESGHHHEDEKDAMNTLINSNVDGILLSIARESSTIDHILDASNFIPIVLFDKVSTKIPLTKIIDDDEFGADTAVQHLIDCGRTRIVLIREKCKTSNSENRYRGYARALTRAGIAIDEKFVRECDSMSIEDGYSVMEALLAEKVEFDGVFGATDNVAIGAIQAMKKNGINIPKDVSVIGFSNSKNSTIIEPNLSTMEQPGYNIGKYAVKYLLEEISEDSDISTNRTIELKTKLIIRDSSSL</sequence>
<evidence type="ECO:0000313" key="6">
    <source>
        <dbReference type="Proteomes" id="UP001549773"/>
    </source>
</evidence>
<dbReference type="RefSeq" id="WP_354618270.1">
    <property type="nucleotide sequence ID" value="NZ_JBEWYP010000003.1"/>
</dbReference>
<evidence type="ECO:0000313" key="5">
    <source>
        <dbReference type="EMBL" id="MET7029457.1"/>
    </source>
</evidence>
<keyword evidence="6" id="KW-1185">Reference proteome</keyword>
<dbReference type="InterPro" id="IPR028082">
    <property type="entry name" value="Peripla_BP_I"/>
</dbReference>
<gene>
    <name evidence="5" type="ORF">ABXZ32_08615</name>
</gene>
<dbReference type="SUPFAM" id="SSF47413">
    <property type="entry name" value="lambda repressor-like DNA-binding domains"/>
    <property type="match status" value="1"/>
</dbReference>
<keyword evidence="3" id="KW-0804">Transcription</keyword>
<dbReference type="SUPFAM" id="SSF53822">
    <property type="entry name" value="Periplasmic binding protein-like I"/>
    <property type="match status" value="1"/>
</dbReference>
<dbReference type="Pfam" id="PF00356">
    <property type="entry name" value="LacI"/>
    <property type="match status" value="1"/>
</dbReference>
<dbReference type="InterPro" id="IPR000843">
    <property type="entry name" value="HTH_LacI"/>
</dbReference>
<organism evidence="5 6">
    <name type="scientific">Sediminicola luteus</name>
    <dbReference type="NCBI Taxonomy" id="319238"/>
    <lineage>
        <taxon>Bacteria</taxon>
        <taxon>Pseudomonadati</taxon>
        <taxon>Bacteroidota</taxon>
        <taxon>Flavobacteriia</taxon>
        <taxon>Flavobacteriales</taxon>
        <taxon>Flavobacteriaceae</taxon>
        <taxon>Sediminicola</taxon>
    </lineage>
</organism>
<name>A0ABV2TW25_9FLAO</name>
<evidence type="ECO:0000256" key="3">
    <source>
        <dbReference type="ARBA" id="ARBA00023163"/>
    </source>
</evidence>
<proteinExistence type="predicted"/>
<evidence type="ECO:0000256" key="2">
    <source>
        <dbReference type="ARBA" id="ARBA00023125"/>
    </source>
</evidence>
<dbReference type="EMBL" id="JBEWYP010000003">
    <property type="protein sequence ID" value="MET7029457.1"/>
    <property type="molecule type" value="Genomic_DNA"/>
</dbReference>
<keyword evidence="1" id="KW-0805">Transcription regulation</keyword>
<evidence type="ECO:0000256" key="1">
    <source>
        <dbReference type="ARBA" id="ARBA00023015"/>
    </source>
</evidence>
<dbReference type="Proteomes" id="UP001549773">
    <property type="component" value="Unassembled WGS sequence"/>
</dbReference>
<keyword evidence="2 5" id="KW-0238">DNA-binding</keyword>
<dbReference type="Pfam" id="PF13377">
    <property type="entry name" value="Peripla_BP_3"/>
    <property type="match status" value="1"/>
</dbReference>
<feature type="domain" description="HTH lacI-type" evidence="4">
    <location>
        <begin position="1"/>
        <end position="50"/>
    </location>
</feature>
<dbReference type="Gene3D" id="1.10.260.40">
    <property type="entry name" value="lambda repressor-like DNA-binding domains"/>
    <property type="match status" value="1"/>
</dbReference>
<evidence type="ECO:0000259" key="4">
    <source>
        <dbReference type="PROSITE" id="PS50932"/>
    </source>
</evidence>
<dbReference type="PANTHER" id="PTHR30146:SF109">
    <property type="entry name" value="HTH-TYPE TRANSCRIPTIONAL REGULATOR GALS"/>
    <property type="match status" value="1"/>
</dbReference>
<accession>A0ABV2TW25</accession>
<dbReference type="PANTHER" id="PTHR30146">
    <property type="entry name" value="LACI-RELATED TRANSCRIPTIONAL REPRESSOR"/>
    <property type="match status" value="1"/>
</dbReference>
<dbReference type="PROSITE" id="PS50932">
    <property type="entry name" value="HTH_LACI_2"/>
    <property type="match status" value="1"/>
</dbReference>
<dbReference type="CDD" id="cd06267">
    <property type="entry name" value="PBP1_LacI_sugar_binding-like"/>
    <property type="match status" value="1"/>
</dbReference>
<dbReference type="InterPro" id="IPR046335">
    <property type="entry name" value="LacI/GalR-like_sensor"/>
</dbReference>
<dbReference type="SMART" id="SM00354">
    <property type="entry name" value="HTH_LACI"/>
    <property type="match status" value="1"/>
</dbReference>
<reference evidence="5 6" key="1">
    <citation type="submission" date="2024-07" db="EMBL/GenBank/DDBJ databases">
        <title>The genome sequence of type strain Sediminicola luteus GDMCC 1.2596T.</title>
        <authorList>
            <person name="Liu Y."/>
        </authorList>
    </citation>
    <scope>NUCLEOTIDE SEQUENCE [LARGE SCALE GENOMIC DNA]</scope>
    <source>
        <strain evidence="5 6">GDMCC 1.2596</strain>
    </source>
</reference>
<dbReference type="GO" id="GO:0003677">
    <property type="term" value="F:DNA binding"/>
    <property type="evidence" value="ECO:0007669"/>
    <property type="project" value="UniProtKB-KW"/>
</dbReference>